<dbReference type="NCBIfam" id="TIGR01292">
    <property type="entry name" value="TRX_reduct"/>
    <property type="match status" value="1"/>
</dbReference>
<dbReference type="InterPro" id="IPR008255">
    <property type="entry name" value="Pyr_nucl-diS_OxRdtase_2_AS"/>
</dbReference>
<keyword evidence="5" id="KW-1015">Disulfide bond</keyword>
<dbReference type="GO" id="GO:0005737">
    <property type="term" value="C:cytoplasm"/>
    <property type="evidence" value="ECO:0007669"/>
    <property type="project" value="InterPro"/>
</dbReference>
<evidence type="ECO:0000256" key="1">
    <source>
        <dbReference type="ARBA" id="ARBA00009333"/>
    </source>
</evidence>
<sequence length="311" mass="32963">MIYDVAIIGGGPAGMSAAIYAARGGMKTLVIEKIAYGGQAIKTYEIDNYPGFANNPTGEELSKAIEEHARKFGATFVSENVKSIENAEYGIKVIHTRRNTYMVKSIIFATGAVPKTLGADGEEQFTGAGVSYCATCDGAFFKDKDVCVVGGGNTAMEDALYLAGFCRKVYVINRSKKFRAAATMVENVKRNGKITVLTDTVVDKFVGSNMLEGVDIRNTVTDEKSILNVSGAIVAIGVKPSSDLAKDCGVECCQHGFVKTDMYLATNIKGIFVAGDVRVSPLRQVITAAADGAIAATSAVNYVNELGIKSI</sequence>
<dbReference type="EMBL" id="JAJEQM010000008">
    <property type="protein sequence ID" value="MCC2210508.1"/>
    <property type="molecule type" value="Genomic_DNA"/>
</dbReference>
<evidence type="ECO:0000256" key="6">
    <source>
        <dbReference type="ARBA" id="ARBA00023284"/>
    </source>
</evidence>
<dbReference type="Pfam" id="PF07992">
    <property type="entry name" value="Pyr_redox_2"/>
    <property type="match status" value="1"/>
</dbReference>
<dbReference type="RefSeq" id="WP_308456351.1">
    <property type="nucleotide sequence ID" value="NZ_JAJEQM010000008.1"/>
</dbReference>
<dbReference type="InterPro" id="IPR005982">
    <property type="entry name" value="Thioredox_Rdtase"/>
</dbReference>
<gene>
    <name evidence="10" type="primary">trxB</name>
    <name evidence="10" type="ORF">LKE05_06855</name>
</gene>
<comment type="similarity">
    <text evidence="1 7">Belongs to the class-II pyridine nucleotide-disulfide oxidoreductase family.</text>
</comment>
<reference evidence="10 11" key="1">
    <citation type="submission" date="2021-10" db="EMBL/GenBank/DDBJ databases">
        <title>Anaerobic single-cell dispensing facilitates the cultivation of human gut bacteria.</title>
        <authorList>
            <person name="Afrizal A."/>
        </authorList>
    </citation>
    <scope>NUCLEOTIDE SEQUENCE [LARGE SCALE GENOMIC DNA]</scope>
    <source>
        <strain evidence="10 11">CLA-AA-H232</strain>
    </source>
</reference>
<evidence type="ECO:0000256" key="5">
    <source>
        <dbReference type="ARBA" id="ARBA00023157"/>
    </source>
</evidence>
<comment type="subunit">
    <text evidence="7">Homodimer.</text>
</comment>
<dbReference type="GO" id="GO:0004791">
    <property type="term" value="F:thioredoxin-disulfide reductase (NADPH) activity"/>
    <property type="evidence" value="ECO:0007669"/>
    <property type="project" value="UniProtKB-UniRule"/>
</dbReference>
<name>A0AAE3DYU3_9FIRM</name>
<comment type="catalytic activity">
    <reaction evidence="7">
        <text>[thioredoxin]-dithiol + NADP(+) = [thioredoxin]-disulfide + NADPH + H(+)</text>
        <dbReference type="Rhea" id="RHEA:20345"/>
        <dbReference type="Rhea" id="RHEA-COMP:10698"/>
        <dbReference type="Rhea" id="RHEA-COMP:10700"/>
        <dbReference type="ChEBI" id="CHEBI:15378"/>
        <dbReference type="ChEBI" id="CHEBI:29950"/>
        <dbReference type="ChEBI" id="CHEBI:50058"/>
        <dbReference type="ChEBI" id="CHEBI:57783"/>
        <dbReference type="ChEBI" id="CHEBI:58349"/>
        <dbReference type="EC" id="1.8.1.9"/>
    </reaction>
</comment>
<protein>
    <recommendedName>
        <fullName evidence="7">Thioredoxin reductase</fullName>
        <ecNumber evidence="7">1.8.1.9</ecNumber>
    </recommendedName>
</protein>
<evidence type="ECO:0000313" key="11">
    <source>
        <dbReference type="Proteomes" id="UP001198242"/>
    </source>
</evidence>
<keyword evidence="4 7" id="KW-0560">Oxidoreductase</keyword>
<dbReference type="Gene3D" id="3.50.50.60">
    <property type="entry name" value="FAD/NAD(P)-binding domain"/>
    <property type="match status" value="2"/>
</dbReference>
<organism evidence="10 11">
    <name type="scientific">Hominilimicola fabiformis</name>
    <dbReference type="NCBI Taxonomy" id="2885356"/>
    <lineage>
        <taxon>Bacteria</taxon>
        <taxon>Bacillati</taxon>
        <taxon>Bacillota</taxon>
        <taxon>Clostridia</taxon>
        <taxon>Eubacteriales</taxon>
        <taxon>Oscillospiraceae</taxon>
        <taxon>Hominilimicola</taxon>
    </lineage>
</organism>
<evidence type="ECO:0000256" key="4">
    <source>
        <dbReference type="ARBA" id="ARBA00023002"/>
    </source>
</evidence>
<accession>A0AAE3DYU3</accession>
<dbReference type="InterPro" id="IPR050097">
    <property type="entry name" value="Ferredoxin-NADP_redctase_2"/>
</dbReference>
<dbReference type="PRINTS" id="PR00368">
    <property type="entry name" value="FADPNR"/>
</dbReference>
<evidence type="ECO:0000313" key="10">
    <source>
        <dbReference type="EMBL" id="MCC2210508.1"/>
    </source>
</evidence>
<keyword evidence="8" id="KW-0521">NADP</keyword>
<evidence type="ECO:0000259" key="9">
    <source>
        <dbReference type="Pfam" id="PF07992"/>
    </source>
</evidence>
<dbReference type="Proteomes" id="UP001198242">
    <property type="component" value="Unassembled WGS sequence"/>
</dbReference>
<dbReference type="InterPro" id="IPR023753">
    <property type="entry name" value="FAD/NAD-binding_dom"/>
</dbReference>
<keyword evidence="3 7" id="KW-0274">FAD</keyword>
<dbReference type="EC" id="1.8.1.9" evidence="7"/>
<dbReference type="InterPro" id="IPR036188">
    <property type="entry name" value="FAD/NAD-bd_sf"/>
</dbReference>
<evidence type="ECO:0000256" key="7">
    <source>
        <dbReference type="RuleBase" id="RU003880"/>
    </source>
</evidence>
<keyword evidence="11" id="KW-1185">Reference proteome</keyword>
<evidence type="ECO:0000256" key="2">
    <source>
        <dbReference type="ARBA" id="ARBA00022630"/>
    </source>
</evidence>
<evidence type="ECO:0000256" key="3">
    <source>
        <dbReference type="ARBA" id="ARBA00022827"/>
    </source>
</evidence>
<dbReference type="AlphaFoldDB" id="A0AAE3DYU3"/>
<dbReference type="GO" id="GO:0019430">
    <property type="term" value="P:removal of superoxide radicals"/>
    <property type="evidence" value="ECO:0007669"/>
    <property type="project" value="UniProtKB-UniRule"/>
</dbReference>
<evidence type="ECO:0000256" key="8">
    <source>
        <dbReference type="RuleBase" id="RU003881"/>
    </source>
</evidence>
<keyword evidence="2 7" id="KW-0285">Flavoprotein</keyword>
<comment type="caution">
    <text evidence="10">The sequence shown here is derived from an EMBL/GenBank/DDBJ whole genome shotgun (WGS) entry which is preliminary data.</text>
</comment>
<dbReference type="PANTHER" id="PTHR48105">
    <property type="entry name" value="THIOREDOXIN REDUCTASE 1-RELATED-RELATED"/>
    <property type="match status" value="1"/>
</dbReference>
<dbReference type="SUPFAM" id="SSF51905">
    <property type="entry name" value="FAD/NAD(P)-binding domain"/>
    <property type="match status" value="1"/>
</dbReference>
<comment type="cofactor">
    <cofactor evidence="8">
        <name>FAD</name>
        <dbReference type="ChEBI" id="CHEBI:57692"/>
    </cofactor>
    <text evidence="8">Binds 1 FAD per subunit.</text>
</comment>
<keyword evidence="6 7" id="KW-0676">Redox-active center</keyword>
<dbReference type="PRINTS" id="PR00469">
    <property type="entry name" value="PNDRDTASEII"/>
</dbReference>
<feature type="domain" description="FAD/NAD(P)-binding" evidence="9">
    <location>
        <begin position="3"/>
        <end position="292"/>
    </location>
</feature>
<dbReference type="PROSITE" id="PS00573">
    <property type="entry name" value="PYRIDINE_REDOX_2"/>
    <property type="match status" value="1"/>
</dbReference>
<proteinExistence type="inferred from homology"/>